<evidence type="ECO:0000313" key="1">
    <source>
        <dbReference type="EMBL" id="QHS78215.1"/>
    </source>
</evidence>
<protein>
    <submittedName>
        <fullName evidence="1">Uncharacterized protein</fullName>
    </submittedName>
</protein>
<proteinExistence type="predicted"/>
<accession>A0A6C0AFR5</accession>
<sequence length="31" mass="3770">MNYRRNQENGAFRFVIDLKWTISNLQKNISL</sequence>
<name>A0A6C0AFR5_9ZZZZ</name>
<reference evidence="1" key="1">
    <citation type="journal article" date="2020" name="Nature">
        <title>Giant virus diversity and host interactions through global metagenomics.</title>
        <authorList>
            <person name="Schulz F."/>
            <person name="Roux S."/>
            <person name="Paez-Espino D."/>
            <person name="Jungbluth S."/>
            <person name="Walsh D.A."/>
            <person name="Denef V.J."/>
            <person name="McMahon K.D."/>
            <person name="Konstantinidis K.T."/>
            <person name="Eloe-Fadrosh E.A."/>
            <person name="Kyrpides N.C."/>
            <person name="Woyke T."/>
        </authorList>
    </citation>
    <scope>NUCLEOTIDE SEQUENCE</scope>
    <source>
        <strain evidence="1">GVMAG-S-1021933-23</strain>
    </source>
</reference>
<organism evidence="1">
    <name type="scientific">viral metagenome</name>
    <dbReference type="NCBI Taxonomy" id="1070528"/>
    <lineage>
        <taxon>unclassified sequences</taxon>
        <taxon>metagenomes</taxon>
        <taxon>organismal metagenomes</taxon>
    </lineage>
</organism>
<dbReference type="AlphaFoldDB" id="A0A6C0AFR5"/>
<dbReference type="EMBL" id="MN740595">
    <property type="protein sequence ID" value="QHS78215.1"/>
    <property type="molecule type" value="Genomic_DNA"/>
</dbReference>